<gene>
    <name evidence="1" type="ORF">EH230_04920</name>
    <name evidence="2" type="ORF">FLACOL_01850</name>
</gene>
<dbReference type="EMBL" id="RQSM01000003">
    <property type="protein sequence ID" value="RVU90295.1"/>
    <property type="molecule type" value="Genomic_DNA"/>
</dbReference>
<sequence length="162" mass="18775">MNFTAIKNTLLELKEIITQLHDPDYIKPILSLSNATIGQHSRHIIELYQALLKGYDNGIINYDNREREISIQTIRTQAISAIDIIINQIEKENKNLVINHFISRVPTLIETNYFREVLYNLEHCIHHQALIKVALLNFKYISISETFGVAPSTIEFRKICVQ</sequence>
<evidence type="ECO:0000313" key="4">
    <source>
        <dbReference type="Proteomes" id="UP000288951"/>
    </source>
</evidence>
<reference evidence="1" key="2">
    <citation type="submission" date="2018-12" db="EMBL/GenBank/DDBJ databases">
        <title>Draft genome sequence of Flaovobacterium columnare ARS1 isolated from channel catfish in Alabama.</title>
        <authorList>
            <person name="Cai W."/>
            <person name="Arias C."/>
        </authorList>
    </citation>
    <scope>NUCLEOTIDE SEQUENCE [LARGE SCALE GENOMIC DNA]</scope>
    <source>
        <strain evidence="1">ARS1</strain>
    </source>
</reference>
<dbReference type="RefSeq" id="WP_105196437.1">
    <property type="nucleotide sequence ID" value="NZ_OLKH01000103.1"/>
</dbReference>
<dbReference type="Proteomes" id="UP000238180">
    <property type="component" value="Unassembled WGS sequence"/>
</dbReference>
<dbReference type="OrthoDB" id="1162179at2"/>
<evidence type="ECO:0000313" key="3">
    <source>
        <dbReference type="Proteomes" id="UP000238180"/>
    </source>
</evidence>
<dbReference type="Proteomes" id="UP000288951">
    <property type="component" value="Unassembled WGS sequence"/>
</dbReference>
<evidence type="ECO:0000313" key="1">
    <source>
        <dbReference type="EMBL" id="RVU90295.1"/>
    </source>
</evidence>
<protein>
    <submittedName>
        <fullName evidence="1">DinB family protein</fullName>
    </submittedName>
</protein>
<keyword evidence="4" id="KW-1185">Reference proteome</keyword>
<dbReference type="PANTHER" id="PTHR39473">
    <property type="match status" value="1"/>
</dbReference>
<accession>A0A2N9PBW4</accession>
<dbReference type="AlphaFoldDB" id="A0A2N9PBW4"/>
<organism evidence="2 3">
    <name type="scientific">Flavobacterium columnare</name>
    <dbReference type="NCBI Taxonomy" id="996"/>
    <lineage>
        <taxon>Bacteria</taxon>
        <taxon>Pseudomonadati</taxon>
        <taxon>Bacteroidota</taxon>
        <taxon>Flavobacteriia</taxon>
        <taxon>Flavobacteriales</taxon>
        <taxon>Flavobacteriaceae</taxon>
        <taxon>Flavobacterium</taxon>
    </lineage>
</organism>
<dbReference type="EMBL" id="OLKH01000103">
    <property type="protein sequence ID" value="SPE77840.1"/>
    <property type="molecule type" value="Genomic_DNA"/>
</dbReference>
<name>A0A2N9PBW4_9FLAO</name>
<proteinExistence type="predicted"/>
<evidence type="ECO:0000313" key="2">
    <source>
        <dbReference type="EMBL" id="SPE77840.1"/>
    </source>
</evidence>
<dbReference type="PANTHER" id="PTHR39473:SF1">
    <property type="entry name" value="DINB-LIKE DOMAIN-CONTAINING PROTEIN"/>
    <property type="match status" value="1"/>
</dbReference>
<reference evidence="2" key="1">
    <citation type="submission" date="2018-02" db="EMBL/GenBank/DDBJ databases">
        <authorList>
            <person name="Cohen D.B."/>
            <person name="Kent A.D."/>
        </authorList>
    </citation>
    <scope>NUCLEOTIDE SEQUENCE [LARGE SCALE GENOMIC DNA]</scope>
    <source>
        <strain evidence="2">CIP109753</strain>
    </source>
</reference>